<sequence length="329" mass="36471">MRLLSAAVAAFTSLSLTGHAYGYLIDPDSCKGDDYTLVKSMVEQAFTMVNIAMVEVNAQPMNKDATWLMKQLFNTEGSAAQAMVNQVFQAKPPNNKGQRTGILVFEKETTTANLDTLDQNEVVIFCDTTRLERRVNDLVHYYDKKVKQAVGKSNGCSTGAFMYTQQFVNKWDIIQVCPWFLEYAHSKKYATKADLSSLRAKMAVHGLDKLITDKFYTPIDLMSLWDKCMLHEMMHTKPGGSKQDVGGVSGYGWKNCKGLGQSGTGVNNADSWALFGSALYQFSLGSPIDENGDFSKTAIQTRSNSKRRLGSGPGRARDIIKLDTVKNFV</sequence>
<name>A0A370TEA5_9HELO</name>
<keyword evidence="1" id="KW-0732">Signal</keyword>
<comment type="caution">
    <text evidence="2">The sequence shown here is derived from an EMBL/GenBank/DDBJ whole genome shotgun (WGS) entry which is preliminary data.</text>
</comment>
<evidence type="ECO:0000256" key="1">
    <source>
        <dbReference type="SAM" id="SignalP"/>
    </source>
</evidence>
<dbReference type="SUPFAM" id="SSF55486">
    <property type="entry name" value="Metalloproteases ('zincins'), catalytic domain"/>
    <property type="match status" value="1"/>
</dbReference>
<protein>
    <recommendedName>
        <fullName evidence="4">Lysine-specific metallo-endopeptidase domain-containing protein</fullName>
    </recommendedName>
</protein>
<organism evidence="2 3">
    <name type="scientific">Venustampulla echinocandica</name>
    <dbReference type="NCBI Taxonomy" id="2656787"/>
    <lineage>
        <taxon>Eukaryota</taxon>
        <taxon>Fungi</taxon>
        <taxon>Dikarya</taxon>
        <taxon>Ascomycota</taxon>
        <taxon>Pezizomycotina</taxon>
        <taxon>Leotiomycetes</taxon>
        <taxon>Helotiales</taxon>
        <taxon>Pleuroascaceae</taxon>
        <taxon>Venustampulla</taxon>
    </lineage>
</organism>
<keyword evidence="3" id="KW-1185">Reference proteome</keyword>
<dbReference type="GO" id="GO:0008237">
    <property type="term" value="F:metallopeptidase activity"/>
    <property type="evidence" value="ECO:0007669"/>
    <property type="project" value="InterPro"/>
</dbReference>
<dbReference type="GeneID" id="43601311"/>
<reference evidence="2 3" key="1">
    <citation type="journal article" date="2018" name="IMA Fungus">
        <title>IMA Genome-F 9: Draft genome sequence of Annulohypoxylon stygium, Aspergillus mulundensis, Berkeleyomyces basicola (syn. Thielaviopsis basicola), Ceratocystis smalleyi, two Cercospora beticola strains, Coleophoma cylindrospora, Fusarium fracticaudum, Phialophora cf. hyalina, and Morchella septimelata.</title>
        <authorList>
            <person name="Wingfield B.D."/>
            <person name="Bills G.F."/>
            <person name="Dong Y."/>
            <person name="Huang W."/>
            <person name="Nel W.J."/>
            <person name="Swalarsk-Parry B.S."/>
            <person name="Vaghefi N."/>
            <person name="Wilken P.M."/>
            <person name="An Z."/>
            <person name="de Beer Z.W."/>
            <person name="De Vos L."/>
            <person name="Chen L."/>
            <person name="Duong T.A."/>
            <person name="Gao Y."/>
            <person name="Hammerbacher A."/>
            <person name="Kikkert J.R."/>
            <person name="Li Y."/>
            <person name="Li H."/>
            <person name="Li K."/>
            <person name="Li Q."/>
            <person name="Liu X."/>
            <person name="Ma X."/>
            <person name="Naidoo K."/>
            <person name="Pethybridge S.J."/>
            <person name="Sun J."/>
            <person name="Steenkamp E.T."/>
            <person name="van der Nest M.A."/>
            <person name="van Wyk S."/>
            <person name="Wingfield M.J."/>
            <person name="Xiong C."/>
            <person name="Yue Q."/>
            <person name="Zhang X."/>
        </authorList>
    </citation>
    <scope>NUCLEOTIDE SEQUENCE [LARGE SCALE GENOMIC DNA]</scope>
    <source>
        <strain evidence="2 3">BP 5553</strain>
    </source>
</reference>
<evidence type="ECO:0008006" key="4">
    <source>
        <dbReference type="Google" id="ProtNLM"/>
    </source>
</evidence>
<evidence type="ECO:0000313" key="3">
    <source>
        <dbReference type="Proteomes" id="UP000254866"/>
    </source>
</evidence>
<accession>A0A370TEA5</accession>
<evidence type="ECO:0000313" key="2">
    <source>
        <dbReference type="EMBL" id="RDL33023.1"/>
    </source>
</evidence>
<dbReference type="STRING" id="2656787.A0A370TEA5"/>
<dbReference type="Proteomes" id="UP000254866">
    <property type="component" value="Unassembled WGS sequence"/>
</dbReference>
<proteinExistence type="predicted"/>
<dbReference type="RefSeq" id="XP_031866516.1">
    <property type="nucleotide sequence ID" value="XM_032017085.1"/>
</dbReference>
<dbReference type="InterPro" id="IPR024079">
    <property type="entry name" value="MetalloPept_cat_dom_sf"/>
</dbReference>
<feature type="chain" id="PRO_5017026206" description="Lysine-specific metallo-endopeptidase domain-containing protein" evidence="1">
    <location>
        <begin position="23"/>
        <end position="329"/>
    </location>
</feature>
<dbReference type="Gene3D" id="3.40.390.10">
    <property type="entry name" value="Collagenase (Catalytic Domain)"/>
    <property type="match status" value="1"/>
</dbReference>
<dbReference type="OrthoDB" id="3529213at2759"/>
<gene>
    <name evidence="2" type="ORF">BP5553_08462</name>
</gene>
<dbReference type="AlphaFoldDB" id="A0A370TEA5"/>
<feature type="signal peptide" evidence="1">
    <location>
        <begin position="1"/>
        <end position="22"/>
    </location>
</feature>
<dbReference type="EMBL" id="NPIC01000009">
    <property type="protein sequence ID" value="RDL33023.1"/>
    <property type="molecule type" value="Genomic_DNA"/>
</dbReference>